<dbReference type="Pfam" id="PF07690">
    <property type="entry name" value="MFS_1"/>
    <property type="match status" value="1"/>
</dbReference>
<dbReference type="InterPro" id="IPR020846">
    <property type="entry name" value="MFS_dom"/>
</dbReference>
<feature type="transmembrane region" description="Helical" evidence="7">
    <location>
        <begin position="291"/>
        <end position="310"/>
    </location>
</feature>
<keyword evidence="10" id="KW-1185">Reference proteome</keyword>
<name>A0ABS7AU84_9CLOT</name>
<dbReference type="InterPro" id="IPR011701">
    <property type="entry name" value="MFS"/>
</dbReference>
<keyword evidence="6 7" id="KW-0472">Membrane</keyword>
<feature type="transmembrane region" description="Helical" evidence="7">
    <location>
        <begin position="261"/>
        <end position="282"/>
    </location>
</feature>
<feature type="transmembrane region" description="Helical" evidence="7">
    <location>
        <begin position="170"/>
        <end position="188"/>
    </location>
</feature>
<protein>
    <submittedName>
        <fullName evidence="9">MFS transporter</fullName>
    </submittedName>
</protein>
<feature type="transmembrane region" description="Helical" evidence="7">
    <location>
        <begin position="12"/>
        <end position="33"/>
    </location>
</feature>
<dbReference type="EMBL" id="JAHXPT010000013">
    <property type="protein sequence ID" value="MBW6411346.1"/>
    <property type="molecule type" value="Genomic_DNA"/>
</dbReference>
<keyword evidence="2" id="KW-0813">Transport</keyword>
<gene>
    <name evidence="9" type="ORF">KYD98_14735</name>
</gene>
<dbReference type="PROSITE" id="PS50850">
    <property type="entry name" value="MFS"/>
    <property type="match status" value="1"/>
</dbReference>
<accession>A0ABS7AU84</accession>
<dbReference type="Gene3D" id="1.20.1250.20">
    <property type="entry name" value="MFS general substrate transporter like domains"/>
    <property type="match status" value="1"/>
</dbReference>
<dbReference type="InterPro" id="IPR036259">
    <property type="entry name" value="MFS_trans_sf"/>
</dbReference>
<evidence type="ECO:0000256" key="3">
    <source>
        <dbReference type="ARBA" id="ARBA00022475"/>
    </source>
</evidence>
<feature type="transmembrane region" description="Helical" evidence="7">
    <location>
        <begin position="316"/>
        <end position="343"/>
    </location>
</feature>
<evidence type="ECO:0000256" key="7">
    <source>
        <dbReference type="SAM" id="Phobius"/>
    </source>
</evidence>
<keyword evidence="4 7" id="KW-0812">Transmembrane</keyword>
<feature type="transmembrane region" description="Helical" evidence="7">
    <location>
        <begin position="384"/>
        <end position="402"/>
    </location>
</feature>
<dbReference type="Proteomes" id="UP001519921">
    <property type="component" value="Unassembled WGS sequence"/>
</dbReference>
<feature type="transmembrane region" description="Helical" evidence="7">
    <location>
        <begin position="101"/>
        <end position="120"/>
    </location>
</feature>
<dbReference type="PANTHER" id="PTHR43266">
    <property type="entry name" value="MACROLIDE-EFFLUX PROTEIN"/>
    <property type="match status" value="1"/>
</dbReference>
<evidence type="ECO:0000256" key="2">
    <source>
        <dbReference type="ARBA" id="ARBA00022448"/>
    </source>
</evidence>
<comment type="subcellular location">
    <subcellularLocation>
        <location evidence="1">Cell membrane</location>
        <topology evidence="1">Multi-pass membrane protein</topology>
    </subcellularLocation>
</comment>
<evidence type="ECO:0000256" key="5">
    <source>
        <dbReference type="ARBA" id="ARBA00022989"/>
    </source>
</evidence>
<reference evidence="9 10" key="1">
    <citation type="submission" date="2021-07" db="EMBL/GenBank/DDBJ databases">
        <title>Clostridium weizhouense sp. nov., an anaerobic bacterium isolated from activated sludge of Petroleum wastewater.</title>
        <authorList>
            <person name="Li Q."/>
        </authorList>
    </citation>
    <scope>NUCLEOTIDE SEQUENCE [LARGE SCALE GENOMIC DNA]</scope>
    <source>
        <strain evidence="9 10">YB-6</strain>
    </source>
</reference>
<feature type="transmembrane region" description="Helical" evidence="7">
    <location>
        <begin position="355"/>
        <end position="378"/>
    </location>
</feature>
<evidence type="ECO:0000256" key="4">
    <source>
        <dbReference type="ARBA" id="ARBA00022692"/>
    </source>
</evidence>
<feature type="domain" description="Major facilitator superfamily (MFS) profile" evidence="8">
    <location>
        <begin position="11"/>
        <end position="408"/>
    </location>
</feature>
<evidence type="ECO:0000259" key="8">
    <source>
        <dbReference type="PROSITE" id="PS50850"/>
    </source>
</evidence>
<proteinExistence type="predicted"/>
<organism evidence="9 10">
    <name type="scientific">Clostridium weizhouense</name>
    <dbReference type="NCBI Taxonomy" id="2859781"/>
    <lineage>
        <taxon>Bacteria</taxon>
        <taxon>Bacillati</taxon>
        <taxon>Bacillota</taxon>
        <taxon>Clostridia</taxon>
        <taxon>Eubacteriales</taxon>
        <taxon>Clostridiaceae</taxon>
        <taxon>Clostridium</taxon>
    </lineage>
</organism>
<evidence type="ECO:0000313" key="10">
    <source>
        <dbReference type="Proteomes" id="UP001519921"/>
    </source>
</evidence>
<evidence type="ECO:0000256" key="6">
    <source>
        <dbReference type="ARBA" id="ARBA00023136"/>
    </source>
</evidence>
<sequence length="416" mass="45441">MENKIKLLNKNFTLMVIGQIISLFGNAILRFALPLYLLEKTGSATLFGLVSACSFIPMILLTPFGGIIADRVNKKYVMVALDFVTALVMIGFTIFIGSTNLVFLIIITLMILYGIQGAYQPSVQASLPFLLDREDLLKGNAIINQVSALANLIGPIIGGLLYGLYGLTQILIASIICFIVAIVIEMIMKIPYIKNETTDSVISIVKDDIKTSIRFIVKEKPVLFRTIIIISLFNLVLTSMIIIGIPVIITTTLNMSSQAYGLTQGVIALGGLFGGVLTGVLVKKLQISNSYIILLFDILALIPIGLTLMFEVQATISYIVITASCFFIMIVSTIFSIQMIAFIQGETPRHLIGKVISICLAIGMCAQPIGQLIYGYLFEALKNNISLIIFGSFLAGVIIVFISKKVFNKLNIEELN</sequence>
<evidence type="ECO:0000313" key="9">
    <source>
        <dbReference type="EMBL" id="MBW6411346.1"/>
    </source>
</evidence>
<dbReference type="PANTHER" id="PTHR43266:SF9">
    <property type="entry name" value="PERMEASE, MAJOR FACILITATOR SUPERFAMILY-RELATED"/>
    <property type="match status" value="1"/>
</dbReference>
<comment type="caution">
    <text evidence="9">The sequence shown here is derived from an EMBL/GenBank/DDBJ whole genome shotgun (WGS) entry which is preliminary data.</text>
</comment>
<feature type="transmembrane region" description="Helical" evidence="7">
    <location>
        <begin position="45"/>
        <end position="69"/>
    </location>
</feature>
<keyword evidence="5 7" id="KW-1133">Transmembrane helix</keyword>
<dbReference type="SUPFAM" id="SSF103473">
    <property type="entry name" value="MFS general substrate transporter"/>
    <property type="match status" value="1"/>
</dbReference>
<feature type="transmembrane region" description="Helical" evidence="7">
    <location>
        <begin position="222"/>
        <end position="249"/>
    </location>
</feature>
<dbReference type="CDD" id="cd06173">
    <property type="entry name" value="MFS_MefA_like"/>
    <property type="match status" value="1"/>
</dbReference>
<keyword evidence="3" id="KW-1003">Cell membrane</keyword>
<dbReference type="RefSeq" id="WP_219780814.1">
    <property type="nucleotide sequence ID" value="NZ_JAHXPT010000013.1"/>
</dbReference>
<evidence type="ECO:0000256" key="1">
    <source>
        <dbReference type="ARBA" id="ARBA00004651"/>
    </source>
</evidence>